<name>A0A9N9EEC3_9GLOM</name>
<evidence type="ECO:0000313" key="2">
    <source>
        <dbReference type="Proteomes" id="UP000789739"/>
    </source>
</evidence>
<keyword evidence="2" id="KW-1185">Reference proteome</keyword>
<proteinExistence type="predicted"/>
<comment type="caution">
    <text evidence="1">The sequence shown here is derived from an EMBL/GenBank/DDBJ whole genome shotgun (WGS) entry which is preliminary data.</text>
</comment>
<sequence length="39" mass="4730">STGQLQIDNIDEDMLENYENDWSEKHTYSYIRQNLSSYE</sequence>
<gene>
    <name evidence="1" type="ORF">PBRASI_LOCUS11419</name>
</gene>
<accession>A0A9N9EEC3</accession>
<feature type="non-terminal residue" evidence="1">
    <location>
        <position position="1"/>
    </location>
</feature>
<reference evidence="1" key="1">
    <citation type="submission" date="2021-06" db="EMBL/GenBank/DDBJ databases">
        <authorList>
            <person name="Kallberg Y."/>
            <person name="Tangrot J."/>
            <person name="Rosling A."/>
        </authorList>
    </citation>
    <scope>NUCLEOTIDE SEQUENCE</scope>
    <source>
        <strain evidence="1">BR232B</strain>
    </source>
</reference>
<dbReference type="Proteomes" id="UP000789739">
    <property type="component" value="Unassembled WGS sequence"/>
</dbReference>
<organism evidence="1 2">
    <name type="scientific">Paraglomus brasilianum</name>
    <dbReference type="NCBI Taxonomy" id="144538"/>
    <lineage>
        <taxon>Eukaryota</taxon>
        <taxon>Fungi</taxon>
        <taxon>Fungi incertae sedis</taxon>
        <taxon>Mucoromycota</taxon>
        <taxon>Glomeromycotina</taxon>
        <taxon>Glomeromycetes</taxon>
        <taxon>Paraglomerales</taxon>
        <taxon>Paraglomeraceae</taxon>
        <taxon>Paraglomus</taxon>
    </lineage>
</organism>
<dbReference type="EMBL" id="CAJVPI010005315">
    <property type="protein sequence ID" value="CAG8673309.1"/>
    <property type="molecule type" value="Genomic_DNA"/>
</dbReference>
<dbReference type="AlphaFoldDB" id="A0A9N9EEC3"/>
<protein>
    <submittedName>
        <fullName evidence="1">3041_t:CDS:1</fullName>
    </submittedName>
</protein>
<evidence type="ECO:0000313" key="1">
    <source>
        <dbReference type="EMBL" id="CAG8673309.1"/>
    </source>
</evidence>